<feature type="non-terminal residue" evidence="8">
    <location>
        <position position="184"/>
    </location>
</feature>
<accession>A0A371HUD5</accession>
<dbReference type="Gene3D" id="1.20.1250.20">
    <property type="entry name" value="MFS general substrate transporter like domains"/>
    <property type="match status" value="1"/>
</dbReference>
<dbReference type="InterPro" id="IPR036259">
    <property type="entry name" value="MFS_trans_sf"/>
</dbReference>
<reference evidence="8" key="1">
    <citation type="submission" date="2018-05" db="EMBL/GenBank/DDBJ databases">
        <title>Draft genome of Mucuna pruriens seed.</title>
        <authorList>
            <person name="Nnadi N.E."/>
            <person name="Vos R."/>
            <person name="Hasami M.H."/>
            <person name="Devisetty U.K."/>
            <person name="Aguiy J.C."/>
        </authorList>
    </citation>
    <scope>NUCLEOTIDE SEQUENCE [LARGE SCALE GENOMIC DNA]</scope>
    <source>
        <strain evidence="8">JCA_2017</strain>
    </source>
</reference>
<dbReference type="AlphaFoldDB" id="A0A371HUD5"/>
<evidence type="ECO:0000256" key="1">
    <source>
        <dbReference type="ARBA" id="ARBA00004370"/>
    </source>
</evidence>
<evidence type="ECO:0000256" key="2">
    <source>
        <dbReference type="ARBA" id="ARBA00010992"/>
    </source>
</evidence>
<sequence>MLYKSYDKLELGKAAPSYLSEMARCIQVYHWYKLAWWLHKLRYREAYLGLATLSRPCRDCVAVATGVHGTDGISKGSGTLVLVMGSSPVKPPTGQCIAIGLQFLTIFILSQAFFTMLCHFKFGAFFFNAAWIVVMILFIIFYLPETKGIRLDSIYSIWRKHLFWLRYVQGQVLEHERNTSSGFG</sequence>
<dbReference type="EMBL" id="QJKJ01001694">
    <property type="protein sequence ID" value="RDY06403.1"/>
    <property type="molecule type" value="Genomic_DNA"/>
</dbReference>
<keyword evidence="4 7" id="KW-0812">Transmembrane</keyword>
<feature type="non-terminal residue" evidence="8">
    <location>
        <position position="1"/>
    </location>
</feature>
<dbReference type="GO" id="GO:0015144">
    <property type="term" value="F:carbohydrate transmembrane transporter activity"/>
    <property type="evidence" value="ECO:0007669"/>
    <property type="project" value="InterPro"/>
</dbReference>
<keyword evidence="6 7" id="KW-0472">Membrane</keyword>
<comment type="similarity">
    <text evidence="2">Belongs to the major facilitator superfamily. Sugar transporter (TC 2.A.1.1) family.</text>
</comment>
<dbReference type="PANTHER" id="PTHR23500:SF44">
    <property type="entry name" value="SUGAR TRANSPORT PROTEIN 5"/>
    <property type="match status" value="1"/>
</dbReference>
<proteinExistence type="inferred from homology"/>
<organism evidence="8 9">
    <name type="scientific">Mucuna pruriens</name>
    <name type="common">Velvet bean</name>
    <name type="synonym">Dolichos pruriens</name>
    <dbReference type="NCBI Taxonomy" id="157652"/>
    <lineage>
        <taxon>Eukaryota</taxon>
        <taxon>Viridiplantae</taxon>
        <taxon>Streptophyta</taxon>
        <taxon>Embryophyta</taxon>
        <taxon>Tracheophyta</taxon>
        <taxon>Spermatophyta</taxon>
        <taxon>Magnoliopsida</taxon>
        <taxon>eudicotyledons</taxon>
        <taxon>Gunneridae</taxon>
        <taxon>Pentapetalae</taxon>
        <taxon>rosids</taxon>
        <taxon>fabids</taxon>
        <taxon>Fabales</taxon>
        <taxon>Fabaceae</taxon>
        <taxon>Papilionoideae</taxon>
        <taxon>50 kb inversion clade</taxon>
        <taxon>NPAAA clade</taxon>
        <taxon>indigoferoid/millettioid clade</taxon>
        <taxon>Phaseoleae</taxon>
        <taxon>Mucuna</taxon>
    </lineage>
</organism>
<gene>
    <name evidence="8" type="primary">STP5</name>
    <name evidence="8" type="ORF">CR513_09613</name>
</gene>
<name>A0A371HUD5_MUCPR</name>
<protein>
    <submittedName>
        <fullName evidence="8">Sugar transport protein 5</fullName>
    </submittedName>
</protein>
<feature type="transmembrane region" description="Helical" evidence="7">
    <location>
        <begin position="96"/>
        <end position="116"/>
    </location>
</feature>
<keyword evidence="8" id="KW-0762">Sugar transport</keyword>
<keyword evidence="9" id="KW-1185">Reference proteome</keyword>
<keyword evidence="3" id="KW-0813">Transport</keyword>
<comment type="caution">
    <text evidence="8">The sequence shown here is derived from an EMBL/GenBank/DDBJ whole genome shotgun (WGS) entry which is preliminary data.</text>
</comment>
<evidence type="ECO:0000256" key="5">
    <source>
        <dbReference type="ARBA" id="ARBA00022989"/>
    </source>
</evidence>
<evidence type="ECO:0000313" key="9">
    <source>
        <dbReference type="Proteomes" id="UP000257109"/>
    </source>
</evidence>
<dbReference type="PANTHER" id="PTHR23500">
    <property type="entry name" value="SOLUTE CARRIER FAMILY 2, FACILITATED GLUCOSE TRANSPORTER"/>
    <property type="match status" value="1"/>
</dbReference>
<evidence type="ECO:0000256" key="4">
    <source>
        <dbReference type="ARBA" id="ARBA00022692"/>
    </source>
</evidence>
<comment type="subcellular location">
    <subcellularLocation>
        <location evidence="1">Membrane</location>
    </subcellularLocation>
</comment>
<dbReference type="OrthoDB" id="5296287at2759"/>
<dbReference type="InterPro" id="IPR005828">
    <property type="entry name" value="MFS_sugar_transport-like"/>
</dbReference>
<feature type="transmembrane region" description="Helical" evidence="7">
    <location>
        <begin position="122"/>
        <end position="143"/>
    </location>
</feature>
<evidence type="ECO:0000256" key="6">
    <source>
        <dbReference type="ARBA" id="ARBA00023136"/>
    </source>
</evidence>
<dbReference type="Proteomes" id="UP000257109">
    <property type="component" value="Unassembled WGS sequence"/>
</dbReference>
<keyword evidence="5 7" id="KW-1133">Transmembrane helix</keyword>
<dbReference type="InterPro" id="IPR045262">
    <property type="entry name" value="STP/PLT_plant"/>
</dbReference>
<dbReference type="GO" id="GO:0016020">
    <property type="term" value="C:membrane"/>
    <property type="evidence" value="ECO:0007669"/>
    <property type="project" value="UniProtKB-SubCell"/>
</dbReference>
<evidence type="ECO:0000256" key="7">
    <source>
        <dbReference type="SAM" id="Phobius"/>
    </source>
</evidence>
<evidence type="ECO:0000313" key="8">
    <source>
        <dbReference type="EMBL" id="RDY06403.1"/>
    </source>
</evidence>
<dbReference type="Pfam" id="PF00083">
    <property type="entry name" value="Sugar_tr"/>
    <property type="match status" value="1"/>
</dbReference>
<dbReference type="STRING" id="157652.A0A371HUD5"/>
<evidence type="ECO:0000256" key="3">
    <source>
        <dbReference type="ARBA" id="ARBA00022448"/>
    </source>
</evidence>